<dbReference type="Gene3D" id="2.60.120.200">
    <property type="match status" value="1"/>
</dbReference>
<dbReference type="STRING" id="857566.A0A1E3PH68"/>
<keyword evidence="4 8" id="KW-0732">Signal</keyword>
<evidence type="ECO:0000256" key="1">
    <source>
        <dbReference type="ARBA" id="ARBA00000382"/>
    </source>
</evidence>
<proteinExistence type="inferred from homology"/>
<dbReference type="PANTHER" id="PTHR31737:SF2">
    <property type="entry name" value="PROTEIN TOS1"/>
    <property type="match status" value="1"/>
</dbReference>
<keyword evidence="6" id="KW-0326">Glycosidase</keyword>
<evidence type="ECO:0000256" key="2">
    <source>
        <dbReference type="ARBA" id="ARBA00006055"/>
    </source>
</evidence>
<dbReference type="AlphaFoldDB" id="A0A1E3PH68"/>
<keyword evidence="12" id="KW-1185">Reference proteome</keyword>
<evidence type="ECO:0000259" key="9">
    <source>
        <dbReference type="Pfam" id="PF10287"/>
    </source>
</evidence>
<feature type="domain" description="Cell wall protein YJL171C/Tos1 N-terminal" evidence="10">
    <location>
        <begin position="37"/>
        <end position="98"/>
    </location>
</feature>
<evidence type="ECO:0000313" key="12">
    <source>
        <dbReference type="Proteomes" id="UP000095009"/>
    </source>
</evidence>
<evidence type="ECO:0000259" key="10">
    <source>
        <dbReference type="Pfam" id="PF10290"/>
    </source>
</evidence>
<dbReference type="EC" id="3.2.1.39" evidence="3"/>
<feature type="chain" id="PRO_5009133844" description="glucan endo-1,3-beta-D-glucosidase" evidence="8">
    <location>
        <begin position="25"/>
        <end position="464"/>
    </location>
</feature>
<reference evidence="11 12" key="1">
    <citation type="journal article" date="2016" name="Proc. Natl. Acad. Sci. U.S.A.">
        <title>Comparative genomics of biotechnologically important yeasts.</title>
        <authorList>
            <person name="Riley R."/>
            <person name="Haridas S."/>
            <person name="Wolfe K.H."/>
            <person name="Lopes M.R."/>
            <person name="Hittinger C.T."/>
            <person name="Goeker M."/>
            <person name="Salamov A.A."/>
            <person name="Wisecaver J.H."/>
            <person name="Long T.M."/>
            <person name="Calvey C.H."/>
            <person name="Aerts A.L."/>
            <person name="Barry K.W."/>
            <person name="Choi C."/>
            <person name="Clum A."/>
            <person name="Coughlan A.Y."/>
            <person name="Deshpande S."/>
            <person name="Douglass A.P."/>
            <person name="Hanson S.J."/>
            <person name="Klenk H.-P."/>
            <person name="LaButti K.M."/>
            <person name="Lapidus A."/>
            <person name="Lindquist E.A."/>
            <person name="Lipzen A.M."/>
            <person name="Meier-Kolthoff J.P."/>
            <person name="Ohm R.A."/>
            <person name="Otillar R.P."/>
            <person name="Pangilinan J.L."/>
            <person name="Peng Y."/>
            <person name="Rokas A."/>
            <person name="Rosa C.A."/>
            <person name="Scheuner C."/>
            <person name="Sibirny A.A."/>
            <person name="Slot J.C."/>
            <person name="Stielow J.B."/>
            <person name="Sun H."/>
            <person name="Kurtzman C.P."/>
            <person name="Blackwell M."/>
            <person name="Grigoriev I.V."/>
            <person name="Jeffries T.W."/>
        </authorList>
    </citation>
    <scope>NUCLEOTIDE SEQUENCE [LARGE SCALE GENOMIC DNA]</scope>
    <source>
        <strain evidence="11 12">DSM 6958</strain>
    </source>
</reference>
<protein>
    <recommendedName>
        <fullName evidence="3">glucan endo-1,3-beta-D-glucosidase</fullName>
        <ecNumber evidence="3">3.2.1.39</ecNumber>
    </recommendedName>
</protein>
<evidence type="ECO:0000256" key="8">
    <source>
        <dbReference type="SAM" id="SignalP"/>
    </source>
</evidence>
<name>A0A1E3PH68_9ASCO</name>
<comment type="catalytic activity">
    <reaction evidence="1">
        <text>Hydrolysis of (1-&gt;3)-beta-D-glucosidic linkages in (1-&gt;3)-beta-D-glucans.</text>
        <dbReference type="EC" id="3.2.1.39"/>
    </reaction>
</comment>
<keyword evidence="5" id="KW-0378">Hydrolase</keyword>
<evidence type="ECO:0000256" key="3">
    <source>
        <dbReference type="ARBA" id="ARBA00012780"/>
    </source>
</evidence>
<dbReference type="GO" id="GO:0042973">
    <property type="term" value="F:glucan endo-1,3-beta-D-glucosidase activity"/>
    <property type="evidence" value="ECO:0007669"/>
    <property type="project" value="UniProtKB-EC"/>
</dbReference>
<dbReference type="OrthoDB" id="118256at2759"/>
<evidence type="ECO:0000256" key="6">
    <source>
        <dbReference type="ARBA" id="ARBA00023295"/>
    </source>
</evidence>
<evidence type="ECO:0000313" key="11">
    <source>
        <dbReference type="EMBL" id="ODQ64660.1"/>
    </source>
</evidence>
<dbReference type="Pfam" id="PF10287">
    <property type="entry name" value="YJL171C_Tos1_C"/>
    <property type="match status" value="1"/>
</dbReference>
<sequence>MKFSTLSNGFIASTLLAVQALADCSYIAGNYYCSEIQAVTYENIGFSGSYQEVTAMNADGSCNFDSKSFSGTNAPLDQDLSVHFRGPLNLKQFAVYYPSSSSLNKRDDEEKDCSSTRVHHVHHNHKREADPVFVTQTVQVTQIVQANVAAPTVSAADAASSSVTGVAESVLVSNAPVASVQVGPGFVPADSDSLSSSVVASSPSVAEPSATASNPASNIGGWARSSYFDASSSSSSNLAFLNNLGGTAGSGVWSSSFGNSLSYCGKDGVSSSSESQTLGDVTIPSNSEYIIFSGEKCSGNSCGYYREGIPAYKGFSGSSKLFVFEFQMPTDTTSDSSVYNHDMPAIWLLNGKIPRTSQYSSCSCWKSGCGEFDIFEVLNSGNDKLTNHLHTWQGTNSLYGGGGTSDYFTRPLSSTMKAGVLFNGDKKTISIFQIADDGTFGENVSDSTLSSWLSGQSASVFISS</sequence>
<dbReference type="Proteomes" id="UP000095009">
    <property type="component" value="Unassembled WGS sequence"/>
</dbReference>
<dbReference type="GO" id="GO:0071555">
    <property type="term" value="P:cell wall organization"/>
    <property type="evidence" value="ECO:0007669"/>
    <property type="project" value="UniProtKB-KW"/>
</dbReference>
<evidence type="ECO:0000256" key="4">
    <source>
        <dbReference type="ARBA" id="ARBA00022729"/>
    </source>
</evidence>
<dbReference type="EMBL" id="KV454411">
    <property type="protein sequence ID" value="ODQ64660.1"/>
    <property type="molecule type" value="Genomic_DNA"/>
</dbReference>
<feature type="signal peptide" evidence="8">
    <location>
        <begin position="1"/>
        <end position="24"/>
    </location>
</feature>
<keyword evidence="7" id="KW-0961">Cell wall biogenesis/degradation</keyword>
<comment type="similarity">
    <text evidence="2">Belongs to the PGA52 family.</text>
</comment>
<dbReference type="Pfam" id="PF10290">
    <property type="entry name" value="YJL171C_Tos1_N"/>
    <property type="match status" value="1"/>
</dbReference>
<dbReference type="InterPro" id="IPR018805">
    <property type="entry name" value="YJL171C/Tos1_C"/>
</dbReference>
<dbReference type="InterPro" id="IPR018807">
    <property type="entry name" value="YJL171C/Tos1_N"/>
</dbReference>
<accession>A0A1E3PH68</accession>
<dbReference type="PANTHER" id="PTHR31737">
    <property type="entry name" value="PROTEIN TOS1"/>
    <property type="match status" value="1"/>
</dbReference>
<gene>
    <name evidence="11" type="ORF">NADFUDRAFT_83577</name>
</gene>
<evidence type="ECO:0000256" key="5">
    <source>
        <dbReference type="ARBA" id="ARBA00022801"/>
    </source>
</evidence>
<organism evidence="11 12">
    <name type="scientific">Nadsonia fulvescens var. elongata DSM 6958</name>
    <dbReference type="NCBI Taxonomy" id="857566"/>
    <lineage>
        <taxon>Eukaryota</taxon>
        <taxon>Fungi</taxon>
        <taxon>Dikarya</taxon>
        <taxon>Ascomycota</taxon>
        <taxon>Saccharomycotina</taxon>
        <taxon>Dipodascomycetes</taxon>
        <taxon>Dipodascales</taxon>
        <taxon>Dipodascales incertae sedis</taxon>
        <taxon>Nadsonia</taxon>
    </lineage>
</organism>
<feature type="domain" description="Cell wall protein YJL171C/Tos1 C-terminal" evidence="9">
    <location>
        <begin position="221"/>
        <end position="452"/>
    </location>
</feature>
<dbReference type="GO" id="GO:0009277">
    <property type="term" value="C:fungal-type cell wall"/>
    <property type="evidence" value="ECO:0007669"/>
    <property type="project" value="TreeGrafter"/>
</dbReference>
<evidence type="ECO:0000256" key="7">
    <source>
        <dbReference type="ARBA" id="ARBA00023316"/>
    </source>
</evidence>